<dbReference type="SMART" id="SM00650">
    <property type="entry name" value="rADc"/>
    <property type="match status" value="1"/>
</dbReference>
<dbReference type="HAMAP" id="MF_00607">
    <property type="entry name" value="16SrRNA_methyltr_A"/>
    <property type="match status" value="1"/>
</dbReference>
<dbReference type="InterPro" id="IPR001737">
    <property type="entry name" value="KsgA/Erm"/>
</dbReference>
<dbReference type="GO" id="GO:0003723">
    <property type="term" value="F:RNA binding"/>
    <property type="evidence" value="ECO:0007669"/>
    <property type="project" value="UniProtKB-KW"/>
</dbReference>
<dbReference type="Gene3D" id="1.10.8.100">
    <property type="entry name" value="Ribosomal RNA adenine dimethylase-like, domain 2"/>
    <property type="match status" value="1"/>
</dbReference>
<dbReference type="SUPFAM" id="SSF53335">
    <property type="entry name" value="S-adenosyl-L-methionine-dependent methyltransferases"/>
    <property type="match status" value="1"/>
</dbReference>
<dbReference type="GO" id="GO:0005829">
    <property type="term" value="C:cytosol"/>
    <property type="evidence" value="ECO:0007669"/>
    <property type="project" value="TreeGrafter"/>
</dbReference>
<sequence>MNIKNTLRDNNLAPKKRFGQNFLVQRQMVEAILNRAAPEADDTILELGVGLGAMTIPLAARVRRVIGLEIDSGLVRWHEEEGDLPANVSLRHEDLLESDFRQLAAECGGRLRIIANLPYSISNPLLFKLLDCHEVVDYAVLMLQKEVAERISAPPATREYGVLSVLLGSCAVVEPLLKIGPENFHPRPKVDSMVVRIKFNPPSAEIKALPAHSLKILKMLVKAAFGKRRKTLLNALTGAGGRDKSAVRLILHKAGISEQRRPDQLTIREYIELAGCFSAPKA</sequence>
<dbReference type="InterPro" id="IPR023165">
    <property type="entry name" value="rRNA_Ade_diMease-like_C"/>
</dbReference>
<dbReference type="NCBIfam" id="TIGR00755">
    <property type="entry name" value="ksgA"/>
    <property type="match status" value="1"/>
</dbReference>
<evidence type="ECO:0000256" key="1">
    <source>
        <dbReference type="ARBA" id="ARBA00022490"/>
    </source>
</evidence>
<dbReference type="AlphaFoldDB" id="A0A3B0VEQ1"/>
<dbReference type="PANTHER" id="PTHR11727">
    <property type="entry name" value="DIMETHYLADENOSINE TRANSFERASE"/>
    <property type="match status" value="1"/>
</dbReference>
<keyword evidence="6" id="KW-0694">RNA-binding</keyword>
<dbReference type="Gene3D" id="3.40.50.150">
    <property type="entry name" value="Vaccinia Virus protein VP39"/>
    <property type="match status" value="1"/>
</dbReference>
<evidence type="ECO:0000259" key="7">
    <source>
        <dbReference type="SMART" id="SM00650"/>
    </source>
</evidence>
<dbReference type="CDD" id="cd02440">
    <property type="entry name" value="AdoMet_MTases"/>
    <property type="match status" value="1"/>
</dbReference>
<reference evidence="8" key="1">
    <citation type="submission" date="2018-06" db="EMBL/GenBank/DDBJ databases">
        <authorList>
            <person name="Zhirakovskaya E."/>
        </authorList>
    </citation>
    <scope>NUCLEOTIDE SEQUENCE</scope>
</reference>
<keyword evidence="2" id="KW-0698">rRNA processing</keyword>
<name>A0A3B0VEQ1_9ZZZZ</name>
<dbReference type="PROSITE" id="PS01131">
    <property type="entry name" value="RRNA_A_DIMETH"/>
    <property type="match status" value="1"/>
</dbReference>
<evidence type="ECO:0000313" key="8">
    <source>
        <dbReference type="EMBL" id="VAW39120.1"/>
    </source>
</evidence>
<dbReference type="GO" id="GO:0052908">
    <property type="term" value="F:16S rRNA (adenine(1518)-N(6)/adenine(1519)-N(6))-dimethyltransferase activity"/>
    <property type="evidence" value="ECO:0007669"/>
    <property type="project" value="UniProtKB-EC"/>
</dbReference>
<dbReference type="PANTHER" id="PTHR11727:SF7">
    <property type="entry name" value="DIMETHYLADENOSINE TRANSFERASE-RELATED"/>
    <property type="match status" value="1"/>
</dbReference>
<evidence type="ECO:0000256" key="2">
    <source>
        <dbReference type="ARBA" id="ARBA00022552"/>
    </source>
</evidence>
<dbReference type="InterPro" id="IPR029063">
    <property type="entry name" value="SAM-dependent_MTases_sf"/>
</dbReference>
<dbReference type="PROSITE" id="PS51689">
    <property type="entry name" value="SAM_RNA_A_N6_MT"/>
    <property type="match status" value="1"/>
</dbReference>
<dbReference type="InterPro" id="IPR020598">
    <property type="entry name" value="rRNA_Ade_methylase_Trfase_N"/>
</dbReference>
<evidence type="ECO:0000256" key="4">
    <source>
        <dbReference type="ARBA" id="ARBA00022679"/>
    </source>
</evidence>
<dbReference type="EC" id="2.1.1.182" evidence="8"/>
<dbReference type="InterPro" id="IPR020596">
    <property type="entry name" value="rRNA_Ade_Mease_Trfase_CS"/>
</dbReference>
<keyword evidence="5" id="KW-0949">S-adenosyl-L-methionine</keyword>
<keyword evidence="4 8" id="KW-0808">Transferase</keyword>
<feature type="domain" description="Ribosomal RNA adenine methylase transferase N-terminal" evidence="7">
    <location>
        <begin position="28"/>
        <end position="201"/>
    </location>
</feature>
<dbReference type="InterPro" id="IPR011530">
    <property type="entry name" value="rRNA_adenine_dimethylase"/>
</dbReference>
<keyword evidence="3 8" id="KW-0489">Methyltransferase</keyword>
<evidence type="ECO:0000256" key="5">
    <source>
        <dbReference type="ARBA" id="ARBA00022691"/>
    </source>
</evidence>
<proteinExistence type="inferred from homology"/>
<keyword evidence="1" id="KW-0963">Cytoplasm</keyword>
<protein>
    <submittedName>
        <fullName evidence="8">SSU rRNA (Adenine(1518)-N(6)/adenine(1519)-N(6))-dimethyltransferase</fullName>
        <ecNumber evidence="8">2.1.1.182</ecNumber>
    </submittedName>
</protein>
<organism evidence="8">
    <name type="scientific">hydrothermal vent metagenome</name>
    <dbReference type="NCBI Taxonomy" id="652676"/>
    <lineage>
        <taxon>unclassified sequences</taxon>
        <taxon>metagenomes</taxon>
        <taxon>ecological metagenomes</taxon>
    </lineage>
</organism>
<dbReference type="Pfam" id="PF00398">
    <property type="entry name" value="RrnaAD"/>
    <property type="match status" value="1"/>
</dbReference>
<evidence type="ECO:0000256" key="6">
    <source>
        <dbReference type="ARBA" id="ARBA00022884"/>
    </source>
</evidence>
<dbReference type="EMBL" id="UOEX01000275">
    <property type="protein sequence ID" value="VAW39120.1"/>
    <property type="molecule type" value="Genomic_DNA"/>
</dbReference>
<accession>A0A3B0VEQ1</accession>
<evidence type="ECO:0000256" key="3">
    <source>
        <dbReference type="ARBA" id="ARBA00022603"/>
    </source>
</evidence>
<gene>
    <name evidence="8" type="ORF">MNBD_DELTA03-873</name>
</gene>